<dbReference type="Pfam" id="PF00196">
    <property type="entry name" value="GerE"/>
    <property type="match status" value="1"/>
</dbReference>
<dbReference type="InterPro" id="IPR016032">
    <property type="entry name" value="Sig_transdc_resp-reg_C-effctor"/>
</dbReference>
<organism evidence="7 8">
    <name type="scientific">Croceibacterium selenioxidans</name>
    <dbReference type="NCBI Taxonomy" id="2838833"/>
    <lineage>
        <taxon>Bacteria</taxon>
        <taxon>Pseudomonadati</taxon>
        <taxon>Pseudomonadota</taxon>
        <taxon>Alphaproteobacteria</taxon>
        <taxon>Sphingomonadales</taxon>
        <taxon>Erythrobacteraceae</taxon>
        <taxon>Croceibacterium</taxon>
    </lineage>
</organism>
<dbReference type="EMBL" id="JAHFVK010000002">
    <property type="protein sequence ID" value="MBT2134621.1"/>
    <property type="molecule type" value="Genomic_DNA"/>
</dbReference>
<reference evidence="7 8" key="1">
    <citation type="submission" date="2021-05" db="EMBL/GenBank/DDBJ databases">
        <title>Croceibacterium sp. LX-88 genome sequence.</title>
        <authorList>
            <person name="Luo X."/>
        </authorList>
    </citation>
    <scope>NUCLEOTIDE SEQUENCE [LARGE SCALE GENOMIC DNA]</scope>
    <source>
        <strain evidence="7 8">LX-88</strain>
    </source>
</reference>
<evidence type="ECO:0000313" key="8">
    <source>
        <dbReference type="Proteomes" id="UP000811255"/>
    </source>
</evidence>
<dbReference type="SMART" id="SM00421">
    <property type="entry name" value="HTH_LUXR"/>
    <property type="match status" value="1"/>
</dbReference>
<comment type="caution">
    <text evidence="4">Lacks conserved residue(s) required for the propagation of feature annotation.</text>
</comment>
<evidence type="ECO:0000256" key="1">
    <source>
        <dbReference type="ARBA" id="ARBA00023015"/>
    </source>
</evidence>
<evidence type="ECO:0000259" key="5">
    <source>
        <dbReference type="PROSITE" id="PS50043"/>
    </source>
</evidence>
<dbReference type="InterPro" id="IPR036388">
    <property type="entry name" value="WH-like_DNA-bd_sf"/>
</dbReference>
<feature type="domain" description="HTH luxR-type" evidence="5">
    <location>
        <begin position="160"/>
        <end position="225"/>
    </location>
</feature>
<dbReference type="Proteomes" id="UP000811255">
    <property type="component" value="Unassembled WGS sequence"/>
</dbReference>
<protein>
    <submittedName>
        <fullName evidence="7">DNA-binding response regulator</fullName>
    </submittedName>
</protein>
<keyword evidence="8" id="KW-1185">Reference proteome</keyword>
<evidence type="ECO:0000256" key="3">
    <source>
        <dbReference type="ARBA" id="ARBA00023163"/>
    </source>
</evidence>
<dbReference type="InterPro" id="IPR011006">
    <property type="entry name" value="CheY-like_superfamily"/>
</dbReference>
<dbReference type="SUPFAM" id="SSF46894">
    <property type="entry name" value="C-terminal effector domain of the bipartite response regulators"/>
    <property type="match status" value="1"/>
</dbReference>
<dbReference type="InterPro" id="IPR001789">
    <property type="entry name" value="Sig_transdc_resp-reg_receiver"/>
</dbReference>
<keyword evidence="1" id="KW-0805">Transcription regulation</keyword>
<dbReference type="CDD" id="cd06170">
    <property type="entry name" value="LuxR_C_like"/>
    <property type="match status" value="1"/>
</dbReference>
<keyword evidence="2 7" id="KW-0238">DNA-binding</keyword>
<dbReference type="PRINTS" id="PR00038">
    <property type="entry name" value="HTHLUXR"/>
</dbReference>
<feature type="domain" description="Response regulatory" evidence="6">
    <location>
        <begin position="31"/>
        <end position="144"/>
    </location>
</feature>
<evidence type="ECO:0000256" key="2">
    <source>
        <dbReference type="ARBA" id="ARBA00023125"/>
    </source>
</evidence>
<dbReference type="Gene3D" id="1.10.10.10">
    <property type="entry name" value="Winged helix-like DNA-binding domain superfamily/Winged helix DNA-binding domain"/>
    <property type="match status" value="1"/>
</dbReference>
<dbReference type="InterPro" id="IPR000792">
    <property type="entry name" value="Tscrpt_reg_LuxR_C"/>
</dbReference>
<comment type="caution">
    <text evidence="7">The sequence shown here is derived from an EMBL/GenBank/DDBJ whole genome shotgun (WGS) entry which is preliminary data.</text>
</comment>
<evidence type="ECO:0000313" key="7">
    <source>
        <dbReference type="EMBL" id="MBT2134621.1"/>
    </source>
</evidence>
<evidence type="ECO:0000259" key="6">
    <source>
        <dbReference type="PROSITE" id="PS50110"/>
    </source>
</evidence>
<dbReference type="PROSITE" id="PS00622">
    <property type="entry name" value="HTH_LUXR_1"/>
    <property type="match status" value="1"/>
</dbReference>
<dbReference type="PROSITE" id="PS50110">
    <property type="entry name" value="RESPONSE_REGULATORY"/>
    <property type="match status" value="1"/>
</dbReference>
<dbReference type="PANTHER" id="PTHR44688">
    <property type="entry name" value="DNA-BINDING TRANSCRIPTIONAL ACTIVATOR DEVR_DOSR"/>
    <property type="match status" value="1"/>
</dbReference>
<name>A0ABS5W4D8_9SPHN</name>
<dbReference type="PANTHER" id="PTHR44688:SF16">
    <property type="entry name" value="DNA-BINDING TRANSCRIPTIONAL ACTIVATOR DEVR_DOSR"/>
    <property type="match status" value="1"/>
</dbReference>
<proteinExistence type="predicted"/>
<keyword evidence="3" id="KW-0804">Transcription</keyword>
<accession>A0ABS5W4D8</accession>
<dbReference type="PROSITE" id="PS50043">
    <property type="entry name" value="HTH_LUXR_2"/>
    <property type="match status" value="1"/>
</dbReference>
<dbReference type="SUPFAM" id="SSF52172">
    <property type="entry name" value="CheY-like"/>
    <property type="match status" value="1"/>
</dbReference>
<dbReference type="Gene3D" id="3.40.50.2300">
    <property type="match status" value="1"/>
</dbReference>
<dbReference type="GO" id="GO:0003677">
    <property type="term" value="F:DNA binding"/>
    <property type="evidence" value="ECO:0007669"/>
    <property type="project" value="UniProtKB-KW"/>
</dbReference>
<sequence length="254" mass="27706">MTSITALNGYGNASQPGMPATTLEPFEEHATVHAVGFDPPMQDQIGDLFRSVGLKTRMHAHLDAFAGDPSLDSGCVMVRARSALTGVMDFLSQLLRGRCTLPMIVVADRADVRMAVLAMKAGAIDFLEHPLRDHDVLEAVGRALRIDYAQRQVEAPRREWQARYARLSPRERQVMLLVAQGRLNKQVAGDLGLSEVTVKVHRSSAMRKMGARTLADLVRMADAVTASSEFGAENQLKAAPARIAVHAVEGRPRC</sequence>
<dbReference type="RefSeq" id="WP_214536255.1">
    <property type="nucleotide sequence ID" value="NZ_JAHFVK010000002.1"/>
</dbReference>
<evidence type="ECO:0000256" key="4">
    <source>
        <dbReference type="PROSITE-ProRule" id="PRU00169"/>
    </source>
</evidence>
<gene>
    <name evidence="7" type="ORF">KK137_09765</name>
</gene>